<gene>
    <name evidence="2" type="ORF">SAMN05661077_0591</name>
</gene>
<keyword evidence="3" id="KW-1185">Reference proteome</keyword>
<reference evidence="3" key="1">
    <citation type="submission" date="2016-10" db="EMBL/GenBank/DDBJ databases">
        <authorList>
            <person name="Varghese N."/>
        </authorList>
    </citation>
    <scope>NUCLEOTIDE SEQUENCE [LARGE SCALE GENOMIC DNA]</scope>
    <source>
        <strain evidence="3">HL 19</strain>
    </source>
</reference>
<sequence length="129" mass="14572">MSAPPASEPTERSYLAYNVTTLFKRWGLEDPQQTALLGLPRREKKQLERFRKGAPLPEEPEILGRASALLAINQRLADRFPADDPRVYTWVVTPEEGLEGRRPLDVMVEDGIPGIRRVLEHLDEAPSLS</sequence>
<name>A0A1G5AY26_9GAMM</name>
<accession>A0A1G5AY26</accession>
<evidence type="ECO:0000259" key="1">
    <source>
        <dbReference type="Pfam" id="PF09722"/>
    </source>
</evidence>
<organism evidence="2 3">
    <name type="scientific">Thiohalorhabdus denitrificans</name>
    <dbReference type="NCBI Taxonomy" id="381306"/>
    <lineage>
        <taxon>Bacteria</taxon>
        <taxon>Pseudomonadati</taxon>
        <taxon>Pseudomonadota</taxon>
        <taxon>Gammaproteobacteria</taxon>
        <taxon>Thiohalorhabdales</taxon>
        <taxon>Thiohalorhabdaceae</taxon>
        <taxon>Thiohalorhabdus</taxon>
    </lineage>
</organism>
<dbReference type="InterPro" id="IPR024467">
    <property type="entry name" value="Xre/MbcA/ParS-like_toxin-bd"/>
</dbReference>
<evidence type="ECO:0000313" key="3">
    <source>
        <dbReference type="Proteomes" id="UP000183104"/>
    </source>
</evidence>
<evidence type="ECO:0000313" key="2">
    <source>
        <dbReference type="EMBL" id="SCX82775.1"/>
    </source>
</evidence>
<protein>
    <recommendedName>
        <fullName evidence="1">Antitoxin Xre/MbcA/ParS-like toxin-binding domain-containing protein</fullName>
    </recommendedName>
</protein>
<dbReference type="Proteomes" id="UP000183104">
    <property type="component" value="Unassembled WGS sequence"/>
</dbReference>
<dbReference type="Pfam" id="PF09722">
    <property type="entry name" value="Xre_MbcA_ParS_C"/>
    <property type="match status" value="1"/>
</dbReference>
<dbReference type="EMBL" id="FMUN01000001">
    <property type="protein sequence ID" value="SCX82775.1"/>
    <property type="molecule type" value="Genomic_DNA"/>
</dbReference>
<dbReference type="AlphaFoldDB" id="A0A1G5AY26"/>
<dbReference type="OrthoDB" id="117888at2"/>
<dbReference type="RefSeq" id="WP_054966281.1">
    <property type="nucleotide sequence ID" value="NZ_FMUN01000001.1"/>
</dbReference>
<proteinExistence type="predicted"/>
<feature type="domain" description="Antitoxin Xre/MbcA/ParS-like toxin-binding" evidence="1">
    <location>
        <begin position="77"/>
        <end position="123"/>
    </location>
</feature>